<dbReference type="Gene3D" id="1.10.10.10">
    <property type="entry name" value="Winged helix-like DNA-binding domain superfamily/Winged helix DNA-binding domain"/>
    <property type="match status" value="1"/>
</dbReference>
<organism evidence="5 6">
    <name type="scientific">Billgrantia desiderata</name>
    <dbReference type="NCBI Taxonomy" id="52021"/>
    <lineage>
        <taxon>Bacteria</taxon>
        <taxon>Pseudomonadati</taxon>
        <taxon>Pseudomonadota</taxon>
        <taxon>Gammaproteobacteria</taxon>
        <taxon>Oceanospirillales</taxon>
        <taxon>Halomonadaceae</taxon>
        <taxon>Billgrantia</taxon>
    </lineage>
</organism>
<dbReference type="CDD" id="cd07377">
    <property type="entry name" value="WHTH_GntR"/>
    <property type="match status" value="1"/>
</dbReference>
<proteinExistence type="predicted"/>
<protein>
    <submittedName>
        <fullName evidence="5">GntR family transcriptional regulator</fullName>
    </submittedName>
</protein>
<dbReference type="InterPro" id="IPR000524">
    <property type="entry name" value="Tscrpt_reg_HTH_GntR"/>
</dbReference>
<dbReference type="Proteomes" id="UP001320154">
    <property type="component" value="Unassembled WGS sequence"/>
</dbReference>
<keyword evidence="2" id="KW-0238">DNA-binding</keyword>
<accession>A0ABS9B8K2</accession>
<evidence type="ECO:0000256" key="2">
    <source>
        <dbReference type="ARBA" id="ARBA00023125"/>
    </source>
</evidence>
<dbReference type="PROSITE" id="PS50949">
    <property type="entry name" value="HTH_GNTR"/>
    <property type="match status" value="1"/>
</dbReference>
<name>A0ABS9B8K2_9GAMM</name>
<gene>
    <name evidence="5" type="ORF">HOP60_17630</name>
</gene>
<dbReference type="InterPro" id="IPR028978">
    <property type="entry name" value="Chorismate_lyase_/UTRA_dom_sf"/>
</dbReference>
<dbReference type="InterPro" id="IPR036388">
    <property type="entry name" value="WH-like_DNA-bd_sf"/>
</dbReference>
<dbReference type="SUPFAM" id="SSF46785">
    <property type="entry name" value="Winged helix' DNA-binding domain"/>
    <property type="match status" value="1"/>
</dbReference>
<dbReference type="InterPro" id="IPR011663">
    <property type="entry name" value="UTRA"/>
</dbReference>
<keyword evidence="3" id="KW-0804">Transcription</keyword>
<dbReference type="SMART" id="SM00866">
    <property type="entry name" value="UTRA"/>
    <property type="match status" value="1"/>
</dbReference>
<dbReference type="Pfam" id="PF07702">
    <property type="entry name" value="UTRA"/>
    <property type="match status" value="1"/>
</dbReference>
<dbReference type="PANTHER" id="PTHR44846">
    <property type="entry name" value="MANNOSYL-D-GLYCERATE TRANSPORT/METABOLISM SYSTEM REPRESSOR MNGR-RELATED"/>
    <property type="match status" value="1"/>
</dbReference>
<dbReference type="InterPro" id="IPR050679">
    <property type="entry name" value="Bact_HTH_transcr_reg"/>
</dbReference>
<dbReference type="Pfam" id="PF00392">
    <property type="entry name" value="GntR"/>
    <property type="match status" value="1"/>
</dbReference>
<comment type="caution">
    <text evidence="5">The sequence shown here is derived from an EMBL/GenBank/DDBJ whole genome shotgun (WGS) entry which is preliminary data.</text>
</comment>
<evidence type="ECO:0000256" key="1">
    <source>
        <dbReference type="ARBA" id="ARBA00023015"/>
    </source>
</evidence>
<evidence type="ECO:0000256" key="3">
    <source>
        <dbReference type="ARBA" id="ARBA00023163"/>
    </source>
</evidence>
<dbReference type="PRINTS" id="PR00035">
    <property type="entry name" value="HTHGNTR"/>
</dbReference>
<dbReference type="PANTHER" id="PTHR44846:SF1">
    <property type="entry name" value="MANNOSYL-D-GLYCERATE TRANSPORT_METABOLISM SYSTEM REPRESSOR MNGR-RELATED"/>
    <property type="match status" value="1"/>
</dbReference>
<keyword evidence="1" id="KW-0805">Transcription regulation</keyword>
<dbReference type="SMART" id="SM00345">
    <property type="entry name" value="HTH_GNTR"/>
    <property type="match status" value="1"/>
</dbReference>
<sequence>MNSRTTRYAEVAVDLERKISSGDYASGTLLPTEAALCESYGISRFTARAALKSLAEKGLIERRQGRGSVVLNTRPSVFRSAWSTIDELLEHAEQVRVVIDAVAEVEADEDTAEKTGFKIGQKLLHIKGLRYTVPEGCRAETPLCTLDVWLHHAYSDLREELHSITGSVIGLLEKRYGKQTVEVHQRIAAVLLPEDIADCLGVDAGQAALRLRRQFINLDGEIFEASETVFPSSHFEYQMKMKR</sequence>
<dbReference type="Gene3D" id="3.40.1410.10">
    <property type="entry name" value="Chorismate lyase-like"/>
    <property type="match status" value="1"/>
</dbReference>
<dbReference type="EMBL" id="JABFTQ010000013">
    <property type="protein sequence ID" value="MCE8048551.1"/>
    <property type="molecule type" value="Genomic_DNA"/>
</dbReference>
<dbReference type="SUPFAM" id="SSF64288">
    <property type="entry name" value="Chorismate lyase-like"/>
    <property type="match status" value="1"/>
</dbReference>
<dbReference type="RefSeq" id="WP_234251321.1">
    <property type="nucleotide sequence ID" value="NZ_JABFTQ010000013.1"/>
</dbReference>
<reference evidence="5 6" key="1">
    <citation type="journal article" date="2021" name="Front. Microbiol.">
        <title>Aerobic Denitrification and Heterotrophic Sulfur Oxidation in the Genus Halomonas Revealed by Six Novel Species Characterizations and Genome-Based Analysis.</title>
        <authorList>
            <person name="Wang L."/>
            <person name="Shao Z."/>
        </authorList>
    </citation>
    <scope>NUCLEOTIDE SEQUENCE [LARGE SCALE GENOMIC DNA]</scope>
    <source>
        <strain evidence="5 6">MCCC 1A05748</strain>
    </source>
</reference>
<evidence type="ECO:0000313" key="5">
    <source>
        <dbReference type="EMBL" id="MCE8048551.1"/>
    </source>
</evidence>
<dbReference type="InterPro" id="IPR036390">
    <property type="entry name" value="WH_DNA-bd_sf"/>
</dbReference>
<feature type="domain" description="HTH gntR-type" evidence="4">
    <location>
        <begin position="5"/>
        <end position="73"/>
    </location>
</feature>
<keyword evidence="6" id="KW-1185">Reference proteome</keyword>
<evidence type="ECO:0000259" key="4">
    <source>
        <dbReference type="PROSITE" id="PS50949"/>
    </source>
</evidence>
<evidence type="ECO:0000313" key="6">
    <source>
        <dbReference type="Proteomes" id="UP001320154"/>
    </source>
</evidence>